<proteinExistence type="predicted"/>
<comment type="caution">
    <text evidence="1">The sequence shown here is derived from an EMBL/GenBank/DDBJ whole genome shotgun (WGS) entry which is preliminary data.</text>
</comment>
<dbReference type="AlphaFoldDB" id="A0A392VXN5"/>
<feature type="non-terminal residue" evidence="1">
    <location>
        <position position="29"/>
    </location>
</feature>
<dbReference type="EMBL" id="LXQA011321036">
    <property type="protein sequence ID" value="MCI93158.1"/>
    <property type="molecule type" value="Genomic_DNA"/>
</dbReference>
<evidence type="ECO:0000313" key="1">
    <source>
        <dbReference type="EMBL" id="MCI93158.1"/>
    </source>
</evidence>
<reference evidence="1 2" key="1">
    <citation type="journal article" date="2018" name="Front. Plant Sci.">
        <title>Red Clover (Trifolium pratense) and Zigzag Clover (T. medium) - A Picture of Genomic Similarities and Differences.</title>
        <authorList>
            <person name="Dluhosova J."/>
            <person name="Istvanek J."/>
            <person name="Nedelnik J."/>
            <person name="Repkova J."/>
        </authorList>
    </citation>
    <scope>NUCLEOTIDE SEQUENCE [LARGE SCALE GENOMIC DNA]</scope>
    <source>
        <strain evidence="2">cv. 10/8</strain>
        <tissue evidence="1">Leaf</tissue>
    </source>
</reference>
<name>A0A392VXN5_9FABA</name>
<sequence>MSLGRCGGDCFVVVVVVVDVVAASMEDNT</sequence>
<dbReference type="Proteomes" id="UP000265520">
    <property type="component" value="Unassembled WGS sequence"/>
</dbReference>
<accession>A0A392VXN5</accession>
<keyword evidence="2" id="KW-1185">Reference proteome</keyword>
<protein>
    <submittedName>
        <fullName evidence="1">Uncharacterized protein</fullName>
    </submittedName>
</protein>
<organism evidence="1 2">
    <name type="scientific">Trifolium medium</name>
    <dbReference type="NCBI Taxonomy" id="97028"/>
    <lineage>
        <taxon>Eukaryota</taxon>
        <taxon>Viridiplantae</taxon>
        <taxon>Streptophyta</taxon>
        <taxon>Embryophyta</taxon>
        <taxon>Tracheophyta</taxon>
        <taxon>Spermatophyta</taxon>
        <taxon>Magnoliopsida</taxon>
        <taxon>eudicotyledons</taxon>
        <taxon>Gunneridae</taxon>
        <taxon>Pentapetalae</taxon>
        <taxon>rosids</taxon>
        <taxon>fabids</taxon>
        <taxon>Fabales</taxon>
        <taxon>Fabaceae</taxon>
        <taxon>Papilionoideae</taxon>
        <taxon>50 kb inversion clade</taxon>
        <taxon>NPAAA clade</taxon>
        <taxon>Hologalegina</taxon>
        <taxon>IRL clade</taxon>
        <taxon>Trifolieae</taxon>
        <taxon>Trifolium</taxon>
    </lineage>
</organism>
<evidence type="ECO:0000313" key="2">
    <source>
        <dbReference type="Proteomes" id="UP000265520"/>
    </source>
</evidence>